<protein>
    <submittedName>
        <fullName evidence="2">Uncharacterized protein</fullName>
    </submittedName>
</protein>
<organism evidence="2 3">
    <name type="scientific">Almyronema epifaneia S1</name>
    <dbReference type="NCBI Taxonomy" id="2991925"/>
    <lineage>
        <taxon>Bacteria</taxon>
        <taxon>Bacillati</taxon>
        <taxon>Cyanobacteriota</taxon>
        <taxon>Cyanophyceae</taxon>
        <taxon>Nodosilineales</taxon>
        <taxon>Nodosilineaceae</taxon>
        <taxon>Almyronema</taxon>
        <taxon>Almyronema epifaneia</taxon>
    </lineage>
</organism>
<dbReference type="RefSeq" id="WP_377966548.1">
    <property type="nucleotide sequence ID" value="NZ_JBHZOL010000088.1"/>
</dbReference>
<reference evidence="2 3" key="1">
    <citation type="submission" date="2024-10" db="EMBL/GenBank/DDBJ databases">
        <authorList>
            <person name="Ratan Roy A."/>
            <person name="Morales Sandoval P.H."/>
            <person name="De Los Santos Villalobos S."/>
            <person name="Chakraborty S."/>
            <person name="Mukherjee J."/>
        </authorList>
    </citation>
    <scope>NUCLEOTIDE SEQUENCE [LARGE SCALE GENOMIC DNA]</scope>
    <source>
        <strain evidence="2 3">S1</strain>
    </source>
</reference>
<evidence type="ECO:0000256" key="1">
    <source>
        <dbReference type="SAM" id="Phobius"/>
    </source>
</evidence>
<keyword evidence="1" id="KW-0472">Membrane</keyword>
<keyword evidence="3" id="KW-1185">Reference proteome</keyword>
<sequence length="69" mass="7765">MLYFLPASFVFSVMVYGFAKDESAAKNDLGLWFVILLATILWPVTLPSILLKKVFQKAAPENEAEWVSV</sequence>
<proteinExistence type="predicted"/>
<dbReference type="EMBL" id="JBHZOL010000088">
    <property type="protein sequence ID" value="MFE4107641.1"/>
    <property type="molecule type" value="Genomic_DNA"/>
</dbReference>
<keyword evidence="1" id="KW-1133">Transmembrane helix</keyword>
<name>A0ABW6IHI5_9CYAN</name>
<gene>
    <name evidence="2" type="ORF">ACFVKH_15210</name>
</gene>
<keyword evidence="1" id="KW-0812">Transmembrane</keyword>
<evidence type="ECO:0000313" key="2">
    <source>
        <dbReference type="EMBL" id="MFE4107641.1"/>
    </source>
</evidence>
<accession>A0ABW6IHI5</accession>
<feature type="transmembrane region" description="Helical" evidence="1">
    <location>
        <begin position="29"/>
        <end position="51"/>
    </location>
</feature>
<evidence type="ECO:0000313" key="3">
    <source>
        <dbReference type="Proteomes" id="UP001600165"/>
    </source>
</evidence>
<comment type="caution">
    <text evidence="2">The sequence shown here is derived from an EMBL/GenBank/DDBJ whole genome shotgun (WGS) entry which is preliminary data.</text>
</comment>
<dbReference type="Proteomes" id="UP001600165">
    <property type="component" value="Unassembled WGS sequence"/>
</dbReference>